<protein>
    <submittedName>
        <fullName evidence="3">Uncharacterized protein</fullName>
    </submittedName>
</protein>
<proteinExistence type="predicted"/>
<dbReference type="RefSeq" id="WP_230097558.1">
    <property type="nucleotide sequence ID" value="NZ_CAKKNS010000011.1"/>
</dbReference>
<keyword evidence="4" id="KW-1185">Reference proteome</keyword>
<sequence>MSSLEQQQEKLNKLNEQIKAQKEKIDKKLGHDIIKKSGIDYSELNKNELKLLSDKISQFISKENTETSSTETKENDDNPISNSDKSDLNNHKEY</sequence>
<evidence type="ECO:0000256" key="2">
    <source>
        <dbReference type="SAM" id="MobiDB-lite"/>
    </source>
</evidence>
<evidence type="ECO:0000313" key="3">
    <source>
        <dbReference type="EMBL" id="CAH0417536.1"/>
    </source>
</evidence>
<evidence type="ECO:0000256" key="1">
    <source>
        <dbReference type="SAM" id="Coils"/>
    </source>
</evidence>
<feature type="region of interest" description="Disordered" evidence="2">
    <location>
        <begin position="61"/>
        <end position="94"/>
    </location>
</feature>
<name>A0ABN8BLS3_9LACO</name>
<organism evidence="3 4">
    <name type="scientific">Periweissella fabaria</name>
    <dbReference type="NCBI Taxonomy" id="546157"/>
    <lineage>
        <taxon>Bacteria</taxon>
        <taxon>Bacillati</taxon>
        <taxon>Bacillota</taxon>
        <taxon>Bacilli</taxon>
        <taxon>Lactobacillales</taxon>
        <taxon>Lactobacillaceae</taxon>
        <taxon>Periweissella</taxon>
    </lineage>
</organism>
<comment type="caution">
    <text evidence="3">The sequence shown here is derived from an EMBL/GenBank/DDBJ whole genome shotgun (WGS) entry which is preliminary data.</text>
</comment>
<feature type="compositionally biased region" description="Basic and acidic residues" evidence="2">
    <location>
        <begin position="84"/>
        <end position="94"/>
    </location>
</feature>
<keyword evidence="1" id="KW-0175">Coiled coil</keyword>
<reference evidence="3 4" key="1">
    <citation type="submission" date="2021-11" db="EMBL/GenBank/DDBJ databases">
        <authorList>
            <person name="Depoorter E."/>
        </authorList>
    </citation>
    <scope>NUCLEOTIDE SEQUENCE [LARGE SCALE GENOMIC DNA]</scope>
    <source>
        <strain evidence="3 4">LMG 24289</strain>
    </source>
</reference>
<evidence type="ECO:0000313" key="4">
    <source>
        <dbReference type="Proteomes" id="UP000789707"/>
    </source>
</evidence>
<feature type="coiled-coil region" evidence="1">
    <location>
        <begin position="1"/>
        <end position="31"/>
    </location>
</feature>
<accession>A0ABN8BLS3</accession>
<gene>
    <name evidence="3" type="ORF">WFA24289_01878</name>
</gene>
<dbReference type="Proteomes" id="UP000789707">
    <property type="component" value="Unassembled WGS sequence"/>
</dbReference>
<dbReference type="EMBL" id="CAKKNS010000011">
    <property type="protein sequence ID" value="CAH0417536.1"/>
    <property type="molecule type" value="Genomic_DNA"/>
</dbReference>